<proteinExistence type="predicted"/>
<feature type="coiled-coil region" evidence="1">
    <location>
        <begin position="213"/>
        <end position="261"/>
    </location>
</feature>
<gene>
    <name evidence="3" type="ORF">SEMRO_76_G041690.1</name>
</gene>
<feature type="compositionally biased region" description="Basic and acidic residues" evidence="2">
    <location>
        <begin position="1"/>
        <end position="10"/>
    </location>
</feature>
<sequence>MPRKIFDLSRLRGRQTQESQTRNPHPPSGDTETETTGSHDMQFGSPSLDSHNSLGLPADSKTSKKLDQENQPATTKGNSNSNNKPISGIMKNNHHTNNIGALTPRVIESYKEHHPSQVALLELQSSVDFLNTKLQQSESQVRALQAQNSQLQGLFERILKKAHEIQEEADDDTDDETVNLLNKLNLIEDGIPLSEDEVGHGNHHQNSSMFSHEEAAERLANKYKEQVQGLLMERGVLQRNVQQLKVQNRVQAETMASLEKQLFTERQQQRSFFDDKIIQTSSSRLSNKSSSSRRSMTYQQQISRVDKKKKQQGQQNKNPATPASILQSNSRAATSNINGSSAESKPPRILPPPIERSAWCEGQTKKFML</sequence>
<comment type="caution">
    <text evidence="3">The sequence shown here is derived from an EMBL/GenBank/DDBJ whole genome shotgun (WGS) entry which is preliminary data.</text>
</comment>
<evidence type="ECO:0000256" key="1">
    <source>
        <dbReference type="SAM" id="Coils"/>
    </source>
</evidence>
<feature type="region of interest" description="Disordered" evidence="2">
    <location>
        <begin position="282"/>
        <end position="357"/>
    </location>
</feature>
<protein>
    <submittedName>
        <fullName evidence="3">Uncharacterized protein</fullName>
    </submittedName>
</protein>
<feature type="coiled-coil region" evidence="1">
    <location>
        <begin position="120"/>
        <end position="154"/>
    </location>
</feature>
<organism evidence="3 4">
    <name type="scientific">Seminavis robusta</name>
    <dbReference type="NCBI Taxonomy" id="568900"/>
    <lineage>
        <taxon>Eukaryota</taxon>
        <taxon>Sar</taxon>
        <taxon>Stramenopiles</taxon>
        <taxon>Ochrophyta</taxon>
        <taxon>Bacillariophyta</taxon>
        <taxon>Bacillariophyceae</taxon>
        <taxon>Bacillariophycidae</taxon>
        <taxon>Naviculales</taxon>
        <taxon>Naviculaceae</taxon>
        <taxon>Seminavis</taxon>
    </lineage>
</organism>
<dbReference type="EMBL" id="CAICTM010000075">
    <property type="protein sequence ID" value="CAB9500131.1"/>
    <property type="molecule type" value="Genomic_DNA"/>
</dbReference>
<reference evidence="3" key="1">
    <citation type="submission" date="2020-06" db="EMBL/GenBank/DDBJ databases">
        <authorList>
            <consortium name="Plant Systems Biology data submission"/>
        </authorList>
    </citation>
    <scope>NUCLEOTIDE SEQUENCE</scope>
    <source>
        <strain evidence="3">D6</strain>
    </source>
</reference>
<evidence type="ECO:0000256" key="2">
    <source>
        <dbReference type="SAM" id="MobiDB-lite"/>
    </source>
</evidence>
<dbReference type="AlphaFoldDB" id="A0A9N8DG94"/>
<accession>A0A9N8DG94</accession>
<keyword evidence="4" id="KW-1185">Reference proteome</keyword>
<feature type="compositionally biased region" description="Low complexity" evidence="2">
    <location>
        <begin position="282"/>
        <end position="295"/>
    </location>
</feature>
<feature type="compositionally biased region" description="Polar residues" evidence="2">
    <location>
        <begin position="34"/>
        <end position="53"/>
    </location>
</feature>
<evidence type="ECO:0000313" key="3">
    <source>
        <dbReference type="EMBL" id="CAB9500131.1"/>
    </source>
</evidence>
<feature type="compositionally biased region" description="Polar residues" evidence="2">
    <location>
        <begin position="319"/>
        <end position="343"/>
    </location>
</feature>
<feature type="compositionally biased region" description="Polar residues" evidence="2">
    <location>
        <begin position="14"/>
        <end position="23"/>
    </location>
</feature>
<dbReference type="Proteomes" id="UP001153069">
    <property type="component" value="Unassembled WGS sequence"/>
</dbReference>
<evidence type="ECO:0000313" key="4">
    <source>
        <dbReference type="Proteomes" id="UP001153069"/>
    </source>
</evidence>
<name>A0A9N8DG94_9STRA</name>
<feature type="region of interest" description="Disordered" evidence="2">
    <location>
        <begin position="1"/>
        <end position="97"/>
    </location>
</feature>
<feature type="compositionally biased region" description="Polar residues" evidence="2">
    <location>
        <begin position="69"/>
        <end position="85"/>
    </location>
</feature>
<keyword evidence="1" id="KW-0175">Coiled coil</keyword>